<dbReference type="InterPro" id="IPR016164">
    <property type="entry name" value="FAD-linked_Oxase-like_C"/>
</dbReference>
<evidence type="ECO:0000256" key="2">
    <source>
        <dbReference type="ARBA" id="ARBA00022827"/>
    </source>
</evidence>
<dbReference type="InterPro" id="IPR016169">
    <property type="entry name" value="FAD-bd_PCMH_sub2"/>
</dbReference>
<dbReference type="GO" id="GO:0003824">
    <property type="term" value="F:catalytic activity"/>
    <property type="evidence" value="ECO:0007669"/>
    <property type="project" value="InterPro"/>
</dbReference>
<dbReference type="SUPFAM" id="SSF55103">
    <property type="entry name" value="FAD-linked oxidases, C-terminal domain"/>
    <property type="match status" value="1"/>
</dbReference>
<dbReference type="PANTHER" id="PTHR11748">
    <property type="entry name" value="D-LACTATE DEHYDROGENASE"/>
    <property type="match status" value="1"/>
</dbReference>
<evidence type="ECO:0000313" key="4">
    <source>
        <dbReference type="EMBL" id="RMX06364.1"/>
    </source>
</evidence>
<proteinExistence type="predicted"/>
<protein>
    <submittedName>
        <fullName evidence="4">Glycolate oxidase subunit GlcE</fullName>
    </submittedName>
</protein>
<dbReference type="InterPro" id="IPR016166">
    <property type="entry name" value="FAD-bd_PCMH"/>
</dbReference>
<sequence>MNHAATLPSTLAAIPSQDRSRELLEQVQAAIASRTPLTIAGSGSKAFLGRQLQDARLQVLDVRGHRGIVSYDPTELIITARAGTPLTELQAALDAGGQMLACEAPHFGPGATVGGMVAAGLSGPRRPWAGAVRDFVLGTRLISGLGTQLRFGGEVMKNVAGYDVSRLLAGSLGCLGVITEVSFKVLPKPRCSVSVRQAIPLDRALARLREWGQQPLPISAASHDGDFLSLRFEGNEGSVRAAQERIGGEEIDPAWWDSLREQRLPFFDTAADAQPLWRLSVPAWAAPLDMPGTQLIDWGGAQRWLRSDAPADAIRTAAAAVGGHASCFTAGHAEVPLHPLTPAVLRLHQNLKKQLDPSGIFNPGRMYAEL</sequence>
<keyword evidence="1" id="KW-0285">Flavoprotein</keyword>
<dbReference type="OrthoDB" id="9811557at2"/>
<dbReference type="InterPro" id="IPR036318">
    <property type="entry name" value="FAD-bd_PCMH-like_sf"/>
</dbReference>
<dbReference type="SUPFAM" id="SSF56176">
    <property type="entry name" value="FAD-binding/transporter-associated domain-like"/>
    <property type="match status" value="1"/>
</dbReference>
<gene>
    <name evidence="4" type="primary">glcE</name>
    <name evidence="4" type="ORF">D8I35_07430</name>
</gene>
<dbReference type="RefSeq" id="WP_122227501.1">
    <property type="nucleotide sequence ID" value="NZ_RDQO01000002.1"/>
</dbReference>
<comment type="caution">
    <text evidence="4">The sequence shown here is derived from an EMBL/GenBank/DDBJ whole genome shotgun (WGS) entry which is preliminary data.</text>
</comment>
<feature type="domain" description="FAD-binding PCMH-type" evidence="3">
    <location>
        <begin position="6"/>
        <end position="188"/>
    </location>
</feature>
<dbReference type="PANTHER" id="PTHR11748:SF103">
    <property type="entry name" value="GLYCOLATE OXIDASE SUBUNIT GLCE"/>
    <property type="match status" value="1"/>
</dbReference>
<evidence type="ECO:0000313" key="5">
    <source>
        <dbReference type="Proteomes" id="UP000278006"/>
    </source>
</evidence>
<dbReference type="Pfam" id="PF01565">
    <property type="entry name" value="FAD_binding_4"/>
    <property type="match status" value="1"/>
</dbReference>
<evidence type="ECO:0000256" key="1">
    <source>
        <dbReference type="ARBA" id="ARBA00022630"/>
    </source>
</evidence>
<dbReference type="AlphaFoldDB" id="A0A3M6QTK7"/>
<keyword evidence="5" id="KW-1185">Reference proteome</keyword>
<dbReference type="InterPro" id="IPR006094">
    <property type="entry name" value="Oxid_FAD_bind_N"/>
</dbReference>
<keyword evidence="2" id="KW-0274">FAD</keyword>
<reference evidence="4 5" key="1">
    <citation type="submission" date="2018-10" db="EMBL/GenBank/DDBJ databases">
        <title>Draft genome of Cortibacter populi DSM10536.</title>
        <authorList>
            <person name="Bernier A.-M."/>
            <person name="Bernard K."/>
        </authorList>
    </citation>
    <scope>NUCLEOTIDE SEQUENCE [LARGE SCALE GENOMIC DNA]</scope>
    <source>
        <strain evidence="4 5">DSM 105136</strain>
    </source>
</reference>
<dbReference type="PROSITE" id="PS51387">
    <property type="entry name" value="FAD_PCMH"/>
    <property type="match status" value="1"/>
</dbReference>
<dbReference type="Proteomes" id="UP000278006">
    <property type="component" value="Unassembled WGS sequence"/>
</dbReference>
<dbReference type="Gene3D" id="3.30.465.10">
    <property type="match status" value="1"/>
</dbReference>
<dbReference type="NCBIfam" id="NF008439">
    <property type="entry name" value="PRK11282.1"/>
    <property type="match status" value="1"/>
</dbReference>
<name>A0A3M6QTK7_9BURK</name>
<dbReference type="GO" id="GO:0071949">
    <property type="term" value="F:FAD binding"/>
    <property type="evidence" value="ECO:0007669"/>
    <property type="project" value="InterPro"/>
</dbReference>
<dbReference type="EMBL" id="RDQO01000002">
    <property type="protein sequence ID" value="RMX06364.1"/>
    <property type="molecule type" value="Genomic_DNA"/>
</dbReference>
<accession>A0A3M6QTK7</accession>
<evidence type="ECO:0000259" key="3">
    <source>
        <dbReference type="PROSITE" id="PS51387"/>
    </source>
</evidence>
<organism evidence="4 5">
    <name type="scientific">Corticibacter populi</name>
    <dbReference type="NCBI Taxonomy" id="1550736"/>
    <lineage>
        <taxon>Bacteria</taxon>
        <taxon>Pseudomonadati</taxon>
        <taxon>Pseudomonadota</taxon>
        <taxon>Betaproteobacteria</taxon>
        <taxon>Burkholderiales</taxon>
        <taxon>Comamonadaceae</taxon>
        <taxon>Corticibacter</taxon>
    </lineage>
</organism>